<evidence type="ECO:0000313" key="5">
    <source>
        <dbReference type="Proteomes" id="UP000515472"/>
    </source>
</evidence>
<name>A0A7R7IYA1_9BACT</name>
<dbReference type="GO" id="GO:0003747">
    <property type="term" value="F:translation release factor activity"/>
    <property type="evidence" value="ECO:0007669"/>
    <property type="project" value="InterPro"/>
</dbReference>
<dbReference type="Gene3D" id="3.30.160.20">
    <property type="match status" value="1"/>
</dbReference>
<proteinExistence type="inferred from homology"/>
<reference evidence="4 5" key="1">
    <citation type="submission" date="2020-06" db="EMBL/GenBank/DDBJ databases">
        <title>Interaction of electrochemicaly active bacteria, Geobacter bremensis R4 on different carbon anode.</title>
        <authorList>
            <person name="Meng L."/>
            <person name="Yoshida N."/>
        </authorList>
    </citation>
    <scope>NUCLEOTIDE SEQUENCE [LARGE SCALE GENOMIC DNA]</scope>
    <source>
        <strain evidence="4 5">R4</strain>
    </source>
</reference>
<dbReference type="SUPFAM" id="SSF75620">
    <property type="entry name" value="Release factor"/>
    <property type="match status" value="1"/>
</dbReference>
<dbReference type="PANTHER" id="PTHR43804">
    <property type="entry name" value="LD18447P"/>
    <property type="match status" value="1"/>
</dbReference>
<feature type="compositionally biased region" description="Basic residues" evidence="2">
    <location>
        <begin position="76"/>
        <end position="114"/>
    </location>
</feature>
<protein>
    <submittedName>
        <fullName evidence="4">Peptidyl-tRNA hydrolase ArfB</fullName>
    </submittedName>
</protein>
<feature type="domain" description="Prokaryotic-type class I peptide chain release factors" evidence="3">
    <location>
        <begin position="8"/>
        <end position="109"/>
    </location>
</feature>
<dbReference type="GO" id="GO:0016787">
    <property type="term" value="F:hydrolase activity"/>
    <property type="evidence" value="ECO:0007669"/>
    <property type="project" value="UniProtKB-KW"/>
</dbReference>
<dbReference type="AlphaFoldDB" id="A0A7R7IYA1"/>
<accession>A0A7R7IYA1</accession>
<sequence length="114" mass="13246">MELKWGKVLVEIRDVDIKVEFYRASGPGGQHRNTTDSAVRIRHLPTGVVAQASESRSQFENREKAMERLAELLRRREQKAKKRVATKVPRRAKEKRLTQKKAHSDKKKLRSSLE</sequence>
<evidence type="ECO:0000256" key="1">
    <source>
        <dbReference type="ARBA" id="ARBA00010835"/>
    </source>
</evidence>
<dbReference type="Proteomes" id="UP000515472">
    <property type="component" value="Chromosome"/>
</dbReference>
<gene>
    <name evidence="4" type="ORF">GEOBRER4_n1934</name>
</gene>
<dbReference type="InterPro" id="IPR050057">
    <property type="entry name" value="Prokaryotic/Mito_RF"/>
</dbReference>
<organism evidence="4 5">
    <name type="scientific">Citrifermentans bremense</name>
    <dbReference type="NCBI Taxonomy" id="60035"/>
    <lineage>
        <taxon>Bacteria</taxon>
        <taxon>Pseudomonadati</taxon>
        <taxon>Thermodesulfobacteriota</taxon>
        <taxon>Desulfuromonadia</taxon>
        <taxon>Geobacterales</taxon>
        <taxon>Geobacteraceae</taxon>
        <taxon>Citrifermentans</taxon>
    </lineage>
</organism>
<dbReference type="InterPro" id="IPR045853">
    <property type="entry name" value="Pep_chain_release_fac_I_sf"/>
</dbReference>
<dbReference type="EMBL" id="AP023213">
    <property type="protein sequence ID" value="BCO11365.1"/>
    <property type="molecule type" value="Genomic_DNA"/>
</dbReference>
<keyword evidence="5" id="KW-1185">Reference proteome</keyword>
<keyword evidence="4" id="KW-0378">Hydrolase</keyword>
<dbReference type="InterPro" id="IPR000352">
    <property type="entry name" value="Pep_chain_release_fac_I"/>
</dbReference>
<feature type="region of interest" description="Disordered" evidence="2">
    <location>
        <begin position="75"/>
        <end position="114"/>
    </location>
</feature>
<comment type="similarity">
    <text evidence="1">Belongs to the prokaryotic/mitochondrial release factor family.</text>
</comment>
<evidence type="ECO:0000313" key="4">
    <source>
        <dbReference type="EMBL" id="BCO11365.1"/>
    </source>
</evidence>
<dbReference type="PANTHER" id="PTHR43804:SF6">
    <property type="entry name" value="CLASS I PEPTIDE CHAIN RELEASE FACTOR"/>
    <property type="match status" value="1"/>
</dbReference>
<dbReference type="Pfam" id="PF00472">
    <property type="entry name" value="RF-1"/>
    <property type="match status" value="1"/>
</dbReference>
<evidence type="ECO:0000259" key="3">
    <source>
        <dbReference type="Pfam" id="PF00472"/>
    </source>
</evidence>
<evidence type="ECO:0000256" key="2">
    <source>
        <dbReference type="SAM" id="MobiDB-lite"/>
    </source>
</evidence>